<evidence type="ECO:0000313" key="1">
    <source>
        <dbReference type="EMBL" id="JAE11838.1"/>
    </source>
</evidence>
<sequence length="35" mass="3925">MLHFPGCVYCFAHPLCLDKCIDQGIEEDGVWPISS</sequence>
<dbReference type="EMBL" id="GBRH01186058">
    <property type="protein sequence ID" value="JAE11838.1"/>
    <property type="molecule type" value="Transcribed_RNA"/>
</dbReference>
<protein>
    <submittedName>
        <fullName evidence="1">Uncharacterized protein</fullName>
    </submittedName>
</protein>
<dbReference type="AlphaFoldDB" id="A0A0A9FU51"/>
<reference evidence="1" key="1">
    <citation type="submission" date="2014-09" db="EMBL/GenBank/DDBJ databases">
        <authorList>
            <person name="Magalhaes I.L.F."/>
            <person name="Oliveira U."/>
            <person name="Santos F.R."/>
            <person name="Vidigal T.H.D.A."/>
            <person name="Brescovit A.D."/>
            <person name="Santos A.J."/>
        </authorList>
    </citation>
    <scope>NUCLEOTIDE SEQUENCE</scope>
    <source>
        <tissue evidence="1">Shoot tissue taken approximately 20 cm above the soil surface</tissue>
    </source>
</reference>
<proteinExistence type="predicted"/>
<accession>A0A0A9FU51</accession>
<name>A0A0A9FU51_ARUDO</name>
<organism evidence="1">
    <name type="scientific">Arundo donax</name>
    <name type="common">Giant reed</name>
    <name type="synonym">Donax arundinaceus</name>
    <dbReference type="NCBI Taxonomy" id="35708"/>
    <lineage>
        <taxon>Eukaryota</taxon>
        <taxon>Viridiplantae</taxon>
        <taxon>Streptophyta</taxon>
        <taxon>Embryophyta</taxon>
        <taxon>Tracheophyta</taxon>
        <taxon>Spermatophyta</taxon>
        <taxon>Magnoliopsida</taxon>
        <taxon>Liliopsida</taxon>
        <taxon>Poales</taxon>
        <taxon>Poaceae</taxon>
        <taxon>PACMAD clade</taxon>
        <taxon>Arundinoideae</taxon>
        <taxon>Arundineae</taxon>
        <taxon>Arundo</taxon>
    </lineage>
</organism>
<reference evidence="1" key="2">
    <citation type="journal article" date="2015" name="Data Brief">
        <title>Shoot transcriptome of the giant reed, Arundo donax.</title>
        <authorList>
            <person name="Barrero R.A."/>
            <person name="Guerrero F.D."/>
            <person name="Moolhuijzen P."/>
            <person name="Goolsby J.A."/>
            <person name="Tidwell J."/>
            <person name="Bellgard S.E."/>
            <person name="Bellgard M.I."/>
        </authorList>
    </citation>
    <scope>NUCLEOTIDE SEQUENCE</scope>
    <source>
        <tissue evidence="1">Shoot tissue taken approximately 20 cm above the soil surface</tissue>
    </source>
</reference>